<evidence type="ECO:0000313" key="3">
    <source>
        <dbReference type="Proteomes" id="UP001157126"/>
    </source>
</evidence>
<dbReference type="EMBL" id="BSUO01000001">
    <property type="protein sequence ID" value="GMA38506.1"/>
    <property type="molecule type" value="Genomic_DNA"/>
</dbReference>
<accession>A0ABQ6IN18</accession>
<dbReference type="Proteomes" id="UP001157126">
    <property type="component" value="Unassembled WGS sequence"/>
</dbReference>
<protein>
    <recommendedName>
        <fullName evidence="1">SnoaL-like domain-containing protein</fullName>
    </recommendedName>
</protein>
<dbReference type="SUPFAM" id="SSF54427">
    <property type="entry name" value="NTF2-like"/>
    <property type="match status" value="1"/>
</dbReference>
<dbReference type="Gene3D" id="3.10.450.50">
    <property type="match status" value="1"/>
</dbReference>
<evidence type="ECO:0000313" key="2">
    <source>
        <dbReference type="EMBL" id="GMA38506.1"/>
    </source>
</evidence>
<sequence>MSNTPLQTRLRQAVQGYYDALDRNDVDEVLSDFSGDVLYRRPGYDPIVGLKGLREYYTGSRKLAAGRHVLRAMVVEDNNVAAHGMWEGDLKDGGRTSMGFAAFFSFDSAGRITEHTTYFFTPAV</sequence>
<proteinExistence type="predicted"/>
<name>A0ABQ6IN18_9MICO</name>
<keyword evidence="3" id="KW-1185">Reference proteome</keyword>
<dbReference type="RefSeq" id="WP_284302574.1">
    <property type="nucleotide sequence ID" value="NZ_BSUO01000001.1"/>
</dbReference>
<evidence type="ECO:0000259" key="1">
    <source>
        <dbReference type="Pfam" id="PF12680"/>
    </source>
</evidence>
<dbReference type="InterPro" id="IPR032710">
    <property type="entry name" value="NTF2-like_dom_sf"/>
</dbReference>
<feature type="domain" description="SnoaL-like" evidence="1">
    <location>
        <begin position="14"/>
        <end position="115"/>
    </location>
</feature>
<reference evidence="3" key="1">
    <citation type="journal article" date="2019" name="Int. J. Syst. Evol. Microbiol.">
        <title>The Global Catalogue of Microorganisms (GCM) 10K type strain sequencing project: providing services to taxonomists for standard genome sequencing and annotation.</title>
        <authorList>
            <consortium name="The Broad Institute Genomics Platform"/>
            <consortium name="The Broad Institute Genome Sequencing Center for Infectious Disease"/>
            <person name="Wu L."/>
            <person name="Ma J."/>
        </authorList>
    </citation>
    <scope>NUCLEOTIDE SEQUENCE [LARGE SCALE GENOMIC DNA]</scope>
    <source>
        <strain evidence="3">NBRC 113072</strain>
    </source>
</reference>
<comment type="caution">
    <text evidence="2">The sequence shown here is derived from an EMBL/GenBank/DDBJ whole genome shotgun (WGS) entry which is preliminary data.</text>
</comment>
<gene>
    <name evidence="2" type="ORF">GCM10025883_05510</name>
</gene>
<dbReference type="InterPro" id="IPR037401">
    <property type="entry name" value="SnoaL-like"/>
</dbReference>
<organism evidence="2 3">
    <name type="scientific">Mobilicoccus caccae</name>
    <dbReference type="NCBI Taxonomy" id="1859295"/>
    <lineage>
        <taxon>Bacteria</taxon>
        <taxon>Bacillati</taxon>
        <taxon>Actinomycetota</taxon>
        <taxon>Actinomycetes</taxon>
        <taxon>Micrococcales</taxon>
        <taxon>Dermatophilaceae</taxon>
        <taxon>Mobilicoccus</taxon>
    </lineage>
</organism>
<dbReference type="Pfam" id="PF12680">
    <property type="entry name" value="SnoaL_2"/>
    <property type="match status" value="1"/>
</dbReference>